<dbReference type="NCBIfam" id="TIGR00728">
    <property type="entry name" value="OPT_sfam"/>
    <property type="match status" value="1"/>
</dbReference>
<dbReference type="InterPro" id="IPR004648">
    <property type="entry name" value="Oligpept_transpt"/>
</dbReference>
<organism evidence="11 12">
    <name type="scientific">Vanrija pseudolonga</name>
    <dbReference type="NCBI Taxonomy" id="143232"/>
    <lineage>
        <taxon>Eukaryota</taxon>
        <taxon>Fungi</taxon>
        <taxon>Dikarya</taxon>
        <taxon>Basidiomycota</taxon>
        <taxon>Agaricomycotina</taxon>
        <taxon>Tremellomycetes</taxon>
        <taxon>Trichosporonales</taxon>
        <taxon>Trichosporonaceae</taxon>
        <taxon>Vanrija</taxon>
    </lineage>
</organism>
<reference evidence="11" key="1">
    <citation type="submission" date="2023-10" db="EMBL/GenBank/DDBJ databases">
        <authorList>
            <person name="Noh H."/>
        </authorList>
    </citation>
    <scope>NUCLEOTIDE SEQUENCE</scope>
    <source>
        <strain evidence="11">DUCC4014</strain>
    </source>
</reference>
<keyword evidence="6" id="KW-0653">Protein transport</keyword>
<accession>A0AAF0Y4X6</accession>
<evidence type="ECO:0000256" key="1">
    <source>
        <dbReference type="ARBA" id="ARBA00004141"/>
    </source>
</evidence>
<evidence type="ECO:0000256" key="9">
    <source>
        <dbReference type="SAM" id="MobiDB-lite"/>
    </source>
</evidence>
<dbReference type="Proteomes" id="UP000827549">
    <property type="component" value="Chromosome 1"/>
</dbReference>
<dbReference type="EMBL" id="CP086714">
    <property type="protein sequence ID" value="WOO78144.1"/>
    <property type="molecule type" value="Genomic_DNA"/>
</dbReference>
<evidence type="ECO:0000256" key="10">
    <source>
        <dbReference type="SAM" id="Phobius"/>
    </source>
</evidence>
<feature type="compositionally biased region" description="Basic and acidic residues" evidence="9">
    <location>
        <begin position="10"/>
        <end position="27"/>
    </location>
</feature>
<feature type="transmembrane region" description="Helical" evidence="10">
    <location>
        <begin position="503"/>
        <end position="522"/>
    </location>
</feature>
<keyword evidence="3" id="KW-0813">Transport</keyword>
<keyword evidence="4 10" id="KW-0812">Transmembrane</keyword>
<evidence type="ECO:0000256" key="4">
    <source>
        <dbReference type="ARBA" id="ARBA00022692"/>
    </source>
</evidence>
<evidence type="ECO:0000313" key="11">
    <source>
        <dbReference type="EMBL" id="WOO78144.1"/>
    </source>
</evidence>
<dbReference type="AlphaFoldDB" id="A0AAF0Y4X6"/>
<dbReference type="GO" id="GO:0035673">
    <property type="term" value="F:oligopeptide transmembrane transporter activity"/>
    <property type="evidence" value="ECO:0007669"/>
    <property type="project" value="InterPro"/>
</dbReference>
<feature type="region of interest" description="Disordered" evidence="9">
    <location>
        <begin position="1"/>
        <end position="27"/>
    </location>
</feature>
<dbReference type="NCBIfam" id="TIGR00727">
    <property type="entry name" value="ISP4_OPT"/>
    <property type="match status" value="1"/>
</dbReference>
<evidence type="ECO:0000313" key="12">
    <source>
        <dbReference type="Proteomes" id="UP000827549"/>
    </source>
</evidence>
<feature type="transmembrane region" description="Helical" evidence="10">
    <location>
        <begin position="569"/>
        <end position="589"/>
    </location>
</feature>
<evidence type="ECO:0000256" key="7">
    <source>
        <dbReference type="ARBA" id="ARBA00022989"/>
    </source>
</evidence>
<evidence type="ECO:0000256" key="3">
    <source>
        <dbReference type="ARBA" id="ARBA00022448"/>
    </source>
</evidence>
<feature type="transmembrane region" description="Helical" evidence="10">
    <location>
        <begin position="295"/>
        <end position="312"/>
    </location>
</feature>
<feature type="transmembrane region" description="Helical" evidence="10">
    <location>
        <begin position="850"/>
        <end position="875"/>
    </location>
</feature>
<feature type="transmembrane region" description="Helical" evidence="10">
    <location>
        <begin position="256"/>
        <end position="275"/>
    </location>
</feature>
<keyword evidence="7 10" id="KW-1133">Transmembrane helix</keyword>
<evidence type="ECO:0000256" key="6">
    <source>
        <dbReference type="ARBA" id="ARBA00022927"/>
    </source>
</evidence>
<dbReference type="GO" id="GO:0015031">
    <property type="term" value="P:protein transport"/>
    <property type="evidence" value="ECO:0007669"/>
    <property type="project" value="UniProtKB-KW"/>
</dbReference>
<protein>
    <submittedName>
        <fullName evidence="11">Oligopeptide transporter 2</fullName>
    </submittedName>
</protein>
<comment type="subcellular location">
    <subcellularLocation>
        <location evidence="1">Membrane</location>
        <topology evidence="1">Multi-pass membrane protein</topology>
    </subcellularLocation>
</comment>
<dbReference type="PANTHER" id="PTHR22601">
    <property type="entry name" value="ISP4 LIKE PROTEIN"/>
    <property type="match status" value="1"/>
</dbReference>
<feature type="transmembrane region" description="Helical" evidence="10">
    <location>
        <begin position="820"/>
        <end position="838"/>
    </location>
</feature>
<feature type="transmembrane region" description="Helical" evidence="10">
    <location>
        <begin position="677"/>
        <end position="696"/>
    </location>
</feature>
<evidence type="ECO:0000256" key="2">
    <source>
        <dbReference type="ARBA" id="ARBA00008807"/>
    </source>
</evidence>
<evidence type="ECO:0000256" key="8">
    <source>
        <dbReference type="ARBA" id="ARBA00023136"/>
    </source>
</evidence>
<keyword evidence="5" id="KW-0571">Peptide transport</keyword>
<comment type="similarity">
    <text evidence="2">Belongs to the oligopeptide OPT transporter family.</text>
</comment>
<dbReference type="Pfam" id="PF03169">
    <property type="entry name" value="OPT"/>
    <property type="match status" value="1"/>
</dbReference>
<dbReference type="GeneID" id="87804950"/>
<feature type="transmembrane region" description="Helical" evidence="10">
    <location>
        <begin position="595"/>
        <end position="614"/>
    </location>
</feature>
<evidence type="ECO:0000256" key="5">
    <source>
        <dbReference type="ARBA" id="ARBA00022856"/>
    </source>
</evidence>
<sequence length="923" mass="104334">MASYPAHTDIVVEDHGGGFDTPAEERDHEKLGVDHIENEKVSHNSSLEDVRARVLEYYGRSGGDGGDAEPAKDIDFIFEKVIEMTDERAVEILRSTIKYHTGDPNFLITTLEHLKRLVDGPQAAELSQADWSLEVRAEAAAIYYHSPYPEVRSVTDPFDDPTVPCETLRAYFLGLVFMCGATSLNTCECARDPENQLTTAVFSPRQPSISIGSNVLQLILAPTGQIMARILPDWGFTFRGKRHSLNPGPWTFKEQMLATIMFSVANGPGATYYVYLVQLLPQYLNQTWVSYGYEILLALATQCFGFGFAGLLRRFVIYPPSALWPQVLPTLALNRVLVKKEKQGEVVHGWRLTRYKFFLIAFALMFCYFWIPNLLFTALRSFNWMTWIAPHNFNLGMITGFYGGMGYNPWATFDWNVSGTGALVTPFFSQAQQYIARVLSGLIIIGMYYNNYVWSAYTPINSAEAFANNGKVYNVTKVMGDQGKIDVEKYKEYGPPYFSGANVFGQGAWFAWYPMTLFYYSIRHWNSLRRGFQELWWSIKSRGSRSIYEGQEDDAQTRMMKSYPEVPEWWFMIILLVSFAFGVAAVAAFPTYTPWWSILIVIAMSAVFLIPSTIMRAVANVGMGFNVLFQLLAGVWWAGNPLAQIVVTAFGETFNTQADNLVSDLKLAHYAKLPPRAVFRAQLTAVLINCFIFVSLLNWMVTSFNDGTLCTWGNKAHFVCTNAVLTYASAVVYGAFGVKNMFKLYPILPWTFLMGAVVGISVAVAQKWGPQITAWIQKRVPASFHKVLDTVLYRPIATLHWFDPPVFWSGALHWTNGSNLSYATNALYISFIFMYYIKRRYSAWWEKYNYILEAGFDVGVAVSGIIMTLVFNFAVRNVNIKWWGNTVATAGVDFQSYNQNASLLPIPESGYFGLSPSEFPLDW</sequence>
<feature type="transmembrane region" description="Helical" evidence="10">
    <location>
        <begin position="747"/>
        <end position="765"/>
    </location>
</feature>
<proteinExistence type="inferred from homology"/>
<keyword evidence="12" id="KW-1185">Reference proteome</keyword>
<dbReference type="RefSeq" id="XP_062624176.1">
    <property type="nucleotide sequence ID" value="XM_062768192.1"/>
</dbReference>
<dbReference type="GO" id="GO:0016020">
    <property type="term" value="C:membrane"/>
    <property type="evidence" value="ECO:0007669"/>
    <property type="project" value="UniProtKB-SubCell"/>
</dbReference>
<feature type="transmembrane region" description="Helical" evidence="10">
    <location>
        <begin position="716"/>
        <end position="735"/>
    </location>
</feature>
<feature type="transmembrane region" description="Helical" evidence="10">
    <location>
        <begin position="357"/>
        <end position="376"/>
    </location>
</feature>
<dbReference type="InterPro" id="IPR004813">
    <property type="entry name" value="OPT"/>
</dbReference>
<gene>
    <name evidence="11" type="primary">OPT2_2</name>
    <name evidence="11" type="ORF">LOC62_01G001695</name>
</gene>
<keyword evidence="8 10" id="KW-0472">Membrane</keyword>
<name>A0AAF0Y4X6_9TREE</name>